<gene>
    <name evidence="2" type="ORF">F1728_04705</name>
</gene>
<accession>A0A6I6A6J7</accession>
<dbReference type="AlphaFoldDB" id="A0A6I6A6J7"/>
<protein>
    <submittedName>
        <fullName evidence="2">Transposase</fullName>
    </submittedName>
</protein>
<name>A0A6I6A6J7_9PLAN</name>
<dbReference type="RefSeq" id="WP_155363125.1">
    <property type="nucleotide sequence ID" value="NZ_CP043930.1"/>
</dbReference>
<dbReference type="Pfam" id="PF13683">
    <property type="entry name" value="rve_3"/>
    <property type="match status" value="1"/>
</dbReference>
<keyword evidence="3" id="KW-1185">Reference proteome</keyword>
<dbReference type="EMBL" id="CP043930">
    <property type="protein sequence ID" value="QGQ22034.1"/>
    <property type="molecule type" value="Genomic_DNA"/>
</dbReference>
<dbReference type="Proteomes" id="UP000427281">
    <property type="component" value="Chromosome"/>
</dbReference>
<dbReference type="Gene3D" id="3.30.420.10">
    <property type="entry name" value="Ribonuclease H-like superfamily/Ribonuclease H"/>
    <property type="match status" value="1"/>
</dbReference>
<evidence type="ECO:0000259" key="1">
    <source>
        <dbReference type="PROSITE" id="PS50994"/>
    </source>
</evidence>
<dbReference type="InterPro" id="IPR036397">
    <property type="entry name" value="RNaseH_sf"/>
</dbReference>
<organism evidence="2 3">
    <name type="scientific">Gimesia benthica</name>
    <dbReference type="NCBI Taxonomy" id="2608982"/>
    <lineage>
        <taxon>Bacteria</taxon>
        <taxon>Pseudomonadati</taxon>
        <taxon>Planctomycetota</taxon>
        <taxon>Planctomycetia</taxon>
        <taxon>Planctomycetales</taxon>
        <taxon>Planctomycetaceae</taxon>
        <taxon>Gimesia</taxon>
    </lineage>
</organism>
<evidence type="ECO:0000313" key="3">
    <source>
        <dbReference type="Proteomes" id="UP000427281"/>
    </source>
</evidence>
<feature type="domain" description="Integrase catalytic" evidence="1">
    <location>
        <begin position="1"/>
        <end position="93"/>
    </location>
</feature>
<proteinExistence type="predicted"/>
<dbReference type="GO" id="GO:0003676">
    <property type="term" value="F:nucleic acid binding"/>
    <property type="evidence" value="ECO:0007669"/>
    <property type="project" value="InterPro"/>
</dbReference>
<dbReference type="KEGG" id="gim:F1728_04705"/>
<dbReference type="InterPro" id="IPR012337">
    <property type="entry name" value="RNaseH-like_sf"/>
</dbReference>
<reference evidence="2 3" key="1">
    <citation type="submission" date="2019-09" db="EMBL/GenBank/DDBJ databases">
        <title>Gimesia benthica sp. nov., a novel bacterium isolated from deep-sea water of the Northwest Indian Ocean.</title>
        <authorList>
            <person name="Dai X."/>
        </authorList>
    </citation>
    <scope>NUCLEOTIDE SEQUENCE [LARGE SCALE GENOMIC DNA]</scope>
    <source>
        <strain evidence="2 3">E7</strain>
    </source>
</reference>
<dbReference type="GO" id="GO:0015074">
    <property type="term" value="P:DNA integration"/>
    <property type="evidence" value="ECO:0007669"/>
    <property type="project" value="InterPro"/>
</dbReference>
<dbReference type="PROSITE" id="PS50994">
    <property type="entry name" value="INTEGRASE"/>
    <property type="match status" value="1"/>
</dbReference>
<dbReference type="SUPFAM" id="SSF53098">
    <property type="entry name" value="Ribonuclease H-like"/>
    <property type="match status" value="1"/>
</dbReference>
<evidence type="ECO:0000313" key="2">
    <source>
        <dbReference type="EMBL" id="QGQ22034.1"/>
    </source>
</evidence>
<sequence length="121" mass="14289">MIHDRDTKFSIRFKQFLKNKGIQPKRLPIRSPNLNARVERFVQTIKYEALNHFIAFGKTHLDYLVSEFVDYYNKHRAHSSREHLPPCCANQPPEFEVIKLNEIHCEEHLGGLIKSYKRIAA</sequence>
<dbReference type="InterPro" id="IPR001584">
    <property type="entry name" value="Integrase_cat-core"/>
</dbReference>